<dbReference type="GO" id="GO:0015421">
    <property type="term" value="F:ABC-type oligopeptide transporter activity"/>
    <property type="evidence" value="ECO:0007669"/>
    <property type="project" value="TreeGrafter"/>
</dbReference>
<dbReference type="GO" id="GO:0005524">
    <property type="term" value="F:ATP binding"/>
    <property type="evidence" value="ECO:0007669"/>
    <property type="project" value="UniProtKB-KW"/>
</dbReference>
<dbReference type="GO" id="GO:0006508">
    <property type="term" value="P:proteolysis"/>
    <property type="evidence" value="ECO:0007669"/>
    <property type="project" value="InterPro"/>
</dbReference>
<dbReference type="CDD" id="cd02418">
    <property type="entry name" value="Peptidase_C39B"/>
    <property type="match status" value="1"/>
</dbReference>
<dbReference type="PROSITE" id="PS50929">
    <property type="entry name" value="ABC_TM1F"/>
    <property type="match status" value="1"/>
</dbReference>
<feature type="transmembrane region" description="Helical" evidence="10">
    <location>
        <begin position="282"/>
        <end position="306"/>
    </location>
</feature>
<dbReference type="SMART" id="SM00382">
    <property type="entry name" value="AAA"/>
    <property type="match status" value="1"/>
</dbReference>
<sequence length="730" mass="83219">MSFPFYFQYDAMDCGPTCIRMIARFYGKDIGINRIRNLSNINKEGVSLLGISDAAEKIGFKTRGAKITFDQLDSDASLPCILHWKENHFIVLPPQNYNKNKKGQKILIADPGHGLIKIDKETFLRNWLGASDSGVVLLLETTPAFFQQENDPGTKASWSTLFFYLKDHRRYFFQIFLGLLLGSLLQMVFPFLTQGIVDNGINTGNLHFIYIVLIAQLVLFFSRTVVDFVRTRLLLFISTRINISLLTGFWQKLMRLPLSYYDTKKTGDILQRIQDQNRIEQFLTGGSLNIFFSVINIFIFCIILFIYNSSIFLVYTAGSILYFLWVKLFLKYRRDLNYRRFAVASRENMATLQLIHGMQEIKLNNAEKQFRWKWETVQGQLFNLGFRSLTLSQYQQAGAFFLNEGKNILITFLVAKAVLDGHLTLGAMLAIQYIIGQLNAPVEQLIGVAQSFQDAKIALERLQETHMVEDEEPDHTDFITDLPADKSINIRNLYFKYPGSDNEPVFNGINLSIPANKMTAIVGMSGSGKTTLLKILLKFYDNYQGEIKVGESNFKYISPSYWRSQCGSVMQEGYIFNDTIARNIAVRDENPDRKKLLKACEVANILQFIESQAKGFNTNIGAEGNGISQGQHQRLLIARAVYKNPEYILLDEATNSLDANNEKVILENLSTFLQGKTALVVAHRLSTVKQADKIVVMDKGQIVEEGTHKELIMKKSYYYELVKNQLELGN</sequence>
<evidence type="ECO:0000259" key="13">
    <source>
        <dbReference type="PROSITE" id="PS50990"/>
    </source>
</evidence>
<dbReference type="SUPFAM" id="SSF90123">
    <property type="entry name" value="ABC transporter transmembrane region"/>
    <property type="match status" value="1"/>
</dbReference>
<evidence type="ECO:0000256" key="4">
    <source>
        <dbReference type="ARBA" id="ARBA00022692"/>
    </source>
</evidence>
<dbReference type="Gene3D" id="3.90.70.10">
    <property type="entry name" value="Cysteine proteinases"/>
    <property type="match status" value="1"/>
</dbReference>
<dbReference type="InterPro" id="IPR027417">
    <property type="entry name" value="P-loop_NTPase"/>
</dbReference>
<dbReference type="Gene3D" id="3.40.50.300">
    <property type="entry name" value="P-loop containing nucleotide triphosphate hydrolases"/>
    <property type="match status" value="1"/>
</dbReference>
<dbReference type="InterPro" id="IPR011527">
    <property type="entry name" value="ABC1_TM_dom"/>
</dbReference>
<evidence type="ECO:0000313" key="14">
    <source>
        <dbReference type="EMBL" id="RBL89460.1"/>
    </source>
</evidence>
<protein>
    <submittedName>
        <fullName evidence="14">ABC transporter ATP-binding protein</fullName>
    </submittedName>
</protein>
<organism evidence="14 15">
    <name type="scientific">Chitinophaga flava</name>
    <dbReference type="NCBI Taxonomy" id="2259036"/>
    <lineage>
        <taxon>Bacteria</taxon>
        <taxon>Pseudomonadati</taxon>
        <taxon>Bacteroidota</taxon>
        <taxon>Chitinophagia</taxon>
        <taxon>Chitinophagales</taxon>
        <taxon>Chitinophagaceae</taxon>
        <taxon>Chitinophaga</taxon>
    </lineage>
</organism>
<evidence type="ECO:0000256" key="6">
    <source>
        <dbReference type="ARBA" id="ARBA00022801"/>
    </source>
</evidence>
<keyword evidence="9 10" id="KW-0472">Membrane</keyword>
<dbReference type="PANTHER" id="PTHR43394:SF1">
    <property type="entry name" value="ATP-BINDING CASSETTE SUB-FAMILY B MEMBER 10, MITOCHONDRIAL"/>
    <property type="match status" value="1"/>
</dbReference>
<dbReference type="CDD" id="cd18571">
    <property type="entry name" value="ABC_6TM_peptidase_like"/>
    <property type="match status" value="1"/>
</dbReference>
<proteinExistence type="predicted"/>
<dbReference type="InterPro" id="IPR003593">
    <property type="entry name" value="AAA+_ATPase"/>
</dbReference>
<dbReference type="Pfam" id="PF03412">
    <property type="entry name" value="Peptidase_C39"/>
    <property type="match status" value="1"/>
</dbReference>
<accession>A0A365XTI8</accession>
<reference evidence="14 15" key="1">
    <citation type="submission" date="2018-05" db="EMBL/GenBank/DDBJ databases">
        <title>Chitinophaga sp. K3CV102501T nov., isolated from isolated from a monsoon evergreen broad-leaved forest soil.</title>
        <authorList>
            <person name="Lv Y."/>
        </authorList>
    </citation>
    <scope>NUCLEOTIDE SEQUENCE [LARGE SCALE GENOMIC DNA]</scope>
    <source>
        <strain evidence="14 15">GDMCC 1.1325</strain>
    </source>
</reference>
<keyword evidence="15" id="KW-1185">Reference proteome</keyword>
<dbReference type="Pfam" id="PF00664">
    <property type="entry name" value="ABC_membrane"/>
    <property type="match status" value="1"/>
</dbReference>
<feature type="domain" description="Peptidase C39" evidence="13">
    <location>
        <begin position="8"/>
        <end position="134"/>
    </location>
</feature>
<dbReference type="OrthoDB" id="9760358at2"/>
<evidence type="ECO:0000259" key="12">
    <source>
        <dbReference type="PROSITE" id="PS50929"/>
    </source>
</evidence>
<feature type="domain" description="ABC transporter" evidence="11">
    <location>
        <begin position="488"/>
        <end position="724"/>
    </location>
</feature>
<evidence type="ECO:0000256" key="1">
    <source>
        <dbReference type="ARBA" id="ARBA00004651"/>
    </source>
</evidence>
<comment type="caution">
    <text evidence="14">The sequence shown here is derived from an EMBL/GenBank/DDBJ whole genome shotgun (WGS) entry which is preliminary data.</text>
</comment>
<keyword evidence="6" id="KW-0378">Hydrolase</keyword>
<dbReference type="AlphaFoldDB" id="A0A365XTI8"/>
<keyword evidence="5" id="KW-0547">Nucleotide-binding</keyword>
<evidence type="ECO:0000256" key="2">
    <source>
        <dbReference type="ARBA" id="ARBA00022448"/>
    </source>
</evidence>
<dbReference type="PANTHER" id="PTHR43394">
    <property type="entry name" value="ATP-DEPENDENT PERMEASE MDL1, MITOCHONDRIAL"/>
    <property type="match status" value="1"/>
</dbReference>
<dbReference type="GO" id="GO:0016887">
    <property type="term" value="F:ATP hydrolysis activity"/>
    <property type="evidence" value="ECO:0007669"/>
    <property type="project" value="InterPro"/>
</dbReference>
<dbReference type="InterPro" id="IPR036640">
    <property type="entry name" value="ABC1_TM_sf"/>
</dbReference>
<dbReference type="Proteomes" id="UP000253410">
    <property type="component" value="Unassembled WGS sequence"/>
</dbReference>
<dbReference type="Pfam" id="PF00005">
    <property type="entry name" value="ABC_tran"/>
    <property type="match status" value="1"/>
</dbReference>
<evidence type="ECO:0000313" key="15">
    <source>
        <dbReference type="Proteomes" id="UP000253410"/>
    </source>
</evidence>
<dbReference type="InterPro" id="IPR005074">
    <property type="entry name" value="Peptidase_C39"/>
</dbReference>
<dbReference type="RefSeq" id="WP_113618205.1">
    <property type="nucleotide sequence ID" value="NZ_QFFJ01000002.1"/>
</dbReference>
<evidence type="ECO:0000259" key="11">
    <source>
        <dbReference type="PROSITE" id="PS50893"/>
    </source>
</evidence>
<keyword evidence="4 10" id="KW-0812">Transmembrane</keyword>
<feature type="domain" description="ABC transmembrane type-1" evidence="12">
    <location>
        <begin position="175"/>
        <end position="454"/>
    </location>
</feature>
<keyword evidence="8 10" id="KW-1133">Transmembrane helix</keyword>
<dbReference type="InterPro" id="IPR003439">
    <property type="entry name" value="ABC_transporter-like_ATP-bd"/>
</dbReference>
<dbReference type="EMBL" id="QFFJ01000002">
    <property type="protein sequence ID" value="RBL89460.1"/>
    <property type="molecule type" value="Genomic_DNA"/>
</dbReference>
<dbReference type="InterPro" id="IPR039421">
    <property type="entry name" value="Type_1_exporter"/>
</dbReference>
<keyword evidence="2" id="KW-0813">Transport</keyword>
<dbReference type="FunFam" id="3.40.50.300:FF:000299">
    <property type="entry name" value="ABC transporter ATP-binding protein/permease"/>
    <property type="match status" value="1"/>
</dbReference>
<feature type="transmembrane region" description="Helical" evidence="10">
    <location>
        <begin position="312"/>
        <end position="330"/>
    </location>
</feature>
<evidence type="ECO:0000256" key="7">
    <source>
        <dbReference type="ARBA" id="ARBA00022840"/>
    </source>
</evidence>
<feature type="transmembrane region" description="Helical" evidence="10">
    <location>
        <begin position="171"/>
        <end position="192"/>
    </location>
</feature>
<dbReference type="GO" id="GO:0005886">
    <property type="term" value="C:plasma membrane"/>
    <property type="evidence" value="ECO:0007669"/>
    <property type="project" value="UniProtKB-SubCell"/>
</dbReference>
<dbReference type="Gene3D" id="1.20.1560.10">
    <property type="entry name" value="ABC transporter type 1, transmembrane domain"/>
    <property type="match status" value="1"/>
</dbReference>
<evidence type="ECO:0000256" key="5">
    <source>
        <dbReference type="ARBA" id="ARBA00022741"/>
    </source>
</evidence>
<gene>
    <name evidence="14" type="ORF">DF182_23380</name>
</gene>
<dbReference type="PROSITE" id="PS50893">
    <property type="entry name" value="ABC_TRANSPORTER_2"/>
    <property type="match status" value="1"/>
</dbReference>
<dbReference type="GO" id="GO:0008233">
    <property type="term" value="F:peptidase activity"/>
    <property type="evidence" value="ECO:0007669"/>
    <property type="project" value="InterPro"/>
</dbReference>
<evidence type="ECO:0000256" key="3">
    <source>
        <dbReference type="ARBA" id="ARBA00022475"/>
    </source>
</evidence>
<evidence type="ECO:0000256" key="10">
    <source>
        <dbReference type="SAM" id="Phobius"/>
    </source>
</evidence>
<dbReference type="PROSITE" id="PS50990">
    <property type="entry name" value="PEPTIDASE_C39"/>
    <property type="match status" value="1"/>
</dbReference>
<feature type="transmembrane region" description="Helical" evidence="10">
    <location>
        <begin position="204"/>
        <end position="221"/>
    </location>
</feature>
<dbReference type="SUPFAM" id="SSF52540">
    <property type="entry name" value="P-loop containing nucleoside triphosphate hydrolases"/>
    <property type="match status" value="1"/>
</dbReference>
<name>A0A365XTI8_9BACT</name>
<keyword evidence="3" id="KW-1003">Cell membrane</keyword>
<evidence type="ECO:0000256" key="8">
    <source>
        <dbReference type="ARBA" id="ARBA00022989"/>
    </source>
</evidence>
<comment type="subcellular location">
    <subcellularLocation>
        <location evidence="1">Cell membrane</location>
        <topology evidence="1">Multi-pass membrane protein</topology>
    </subcellularLocation>
</comment>
<keyword evidence="7 14" id="KW-0067">ATP-binding</keyword>
<evidence type="ECO:0000256" key="9">
    <source>
        <dbReference type="ARBA" id="ARBA00023136"/>
    </source>
</evidence>